<evidence type="ECO:0000256" key="8">
    <source>
        <dbReference type="ARBA" id="ARBA00049244"/>
    </source>
</evidence>
<dbReference type="SUPFAM" id="SSF48019">
    <property type="entry name" value="post-AAA+ oligomerization domain-like"/>
    <property type="match status" value="1"/>
</dbReference>
<evidence type="ECO:0000313" key="11">
    <source>
        <dbReference type="EMBL" id="QJR43245.1"/>
    </source>
</evidence>
<comment type="catalytic activity">
    <reaction evidence="8">
        <text>DNA(n) + a 2'-deoxyribonucleoside 5'-triphosphate = DNA(n+1) + diphosphate</text>
        <dbReference type="Rhea" id="RHEA:22508"/>
        <dbReference type="Rhea" id="RHEA-COMP:17339"/>
        <dbReference type="Rhea" id="RHEA-COMP:17340"/>
        <dbReference type="ChEBI" id="CHEBI:33019"/>
        <dbReference type="ChEBI" id="CHEBI:61560"/>
        <dbReference type="ChEBI" id="CHEBI:173112"/>
        <dbReference type="EC" id="2.7.7.7"/>
    </reaction>
</comment>
<gene>
    <name evidence="11" type="ORF">HLA87_00245</name>
</gene>
<sequence>MYLIYGQEKYFVNEYIQQIIKANNNSELVNFYYADENKTNELTNLIGLNSLFQESRIIVVYDCPYFENKISKEEAILAEELAKIIEKNTQDTVVFVNTNIIKQEKIANNIFTKYLMKLSPKLLFANTLTGSDLTKKINQIVHDLGGQIDNISINALLRKVPNDLYLINLELIKLVNLNKIITVDMIEKTIGETFNEDVFGFSNSFESNNFNLIWIKYKEKINEGVDISLLIAQASQLFILANEIYCYSLAKKNLNDLADDFKLNFYRVKKVYSLLTILGIKRIQSMIKHLAKLDREIKSGQTDPEIGFERFLINYFR</sequence>
<evidence type="ECO:0000256" key="7">
    <source>
        <dbReference type="ARBA" id="ARBA00034754"/>
    </source>
</evidence>
<dbReference type="InterPro" id="IPR027417">
    <property type="entry name" value="P-loop_NTPase"/>
</dbReference>
<feature type="domain" description="DNA polymerase III delta N-terminal" evidence="9">
    <location>
        <begin position="2"/>
        <end position="117"/>
    </location>
</feature>
<evidence type="ECO:0000259" key="9">
    <source>
        <dbReference type="Pfam" id="PF06144"/>
    </source>
</evidence>
<dbReference type="InterPro" id="IPR008921">
    <property type="entry name" value="DNA_pol3_clamp-load_cplx_C"/>
</dbReference>
<keyword evidence="6" id="KW-0239">DNA-directed DNA polymerase</keyword>
<dbReference type="RefSeq" id="WP_171110782.1">
    <property type="nucleotide sequence ID" value="NZ_CP053096.1"/>
</dbReference>
<dbReference type="InterPro" id="IPR048466">
    <property type="entry name" value="DNA_pol3_delta-like_C"/>
</dbReference>
<evidence type="ECO:0000256" key="2">
    <source>
        <dbReference type="ARBA" id="ARBA00017703"/>
    </source>
</evidence>
<dbReference type="Gene3D" id="3.40.50.300">
    <property type="entry name" value="P-loop containing nucleotide triphosphate hydrolases"/>
    <property type="match status" value="1"/>
</dbReference>
<evidence type="ECO:0000256" key="6">
    <source>
        <dbReference type="ARBA" id="ARBA00022932"/>
    </source>
</evidence>
<evidence type="ECO:0000313" key="12">
    <source>
        <dbReference type="Proteomes" id="UP000500686"/>
    </source>
</evidence>
<dbReference type="Pfam" id="PF06144">
    <property type="entry name" value="DNA_pol3_delta"/>
    <property type="match status" value="1"/>
</dbReference>
<dbReference type="EC" id="2.7.7.7" evidence="1"/>
<feature type="domain" description="DNA polymerase III delta subunit-like C-terminal" evidence="10">
    <location>
        <begin position="219"/>
        <end position="315"/>
    </location>
</feature>
<dbReference type="Pfam" id="PF21694">
    <property type="entry name" value="DNA_pol3_delta_C"/>
    <property type="match status" value="1"/>
</dbReference>
<protein>
    <recommendedName>
        <fullName evidence="2">DNA polymerase III subunit delta</fullName>
        <ecNumber evidence="1">2.7.7.7</ecNumber>
    </recommendedName>
</protein>
<dbReference type="Gene3D" id="1.20.272.10">
    <property type="match status" value="1"/>
</dbReference>
<organism evidence="11 12">
    <name type="scientific">Mycoplasma miroungigenitalium</name>
    <dbReference type="NCBI Taxonomy" id="754515"/>
    <lineage>
        <taxon>Bacteria</taxon>
        <taxon>Bacillati</taxon>
        <taxon>Mycoplasmatota</taxon>
        <taxon>Mollicutes</taxon>
        <taxon>Mycoplasmataceae</taxon>
        <taxon>Mycoplasma</taxon>
    </lineage>
</organism>
<dbReference type="InterPro" id="IPR010372">
    <property type="entry name" value="DNA_pol3_delta_N"/>
</dbReference>
<keyword evidence="3" id="KW-0808">Transferase</keyword>
<evidence type="ECO:0000256" key="5">
    <source>
        <dbReference type="ARBA" id="ARBA00022705"/>
    </source>
</evidence>
<keyword evidence="4" id="KW-0548">Nucleotidyltransferase</keyword>
<keyword evidence="5" id="KW-0235">DNA replication</keyword>
<evidence type="ECO:0000256" key="4">
    <source>
        <dbReference type="ARBA" id="ARBA00022695"/>
    </source>
</evidence>
<comment type="similarity">
    <text evidence="7">Belongs to the DNA polymerase HolA subunit family.</text>
</comment>
<dbReference type="PANTHER" id="PTHR34388">
    <property type="entry name" value="DNA POLYMERASE III SUBUNIT DELTA"/>
    <property type="match status" value="1"/>
</dbReference>
<dbReference type="GO" id="GO:0003677">
    <property type="term" value="F:DNA binding"/>
    <property type="evidence" value="ECO:0007669"/>
    <property type="project" value="InterPro"/>
</dbReference>
<reference evidence="11 12" key="1">
    <citation type="submission" date="2020-05" db="EMBL/GenBank/DDBJ databases">
        <title>Novel Mycoplasma species detected in Mirounga angustirostris (northern elephant seal) from the USA.</title>
        <authorList>
            <person name="Volokhov D.V."/>
        </authorList>
    </citation>
    <scope>NUCLEOTIDE SEQUENCE [LARGE SCALE GENOMIC DNA]</scope>
    <source>
        <strain evidence="11 12">Mirounga ES2806-GEN</strain>
    </source>
</reference>
<dbReference type="SUPFAM" id="SSF52540">
    <property type="entry name" value="P-loop containing nucleoside triphosphate hydrolases"/>
    <property type="match status" value="1"/>
</dbReference>
<dbReference type="GO" id="GO:0009360">
    <property type="term" value="C:DNA polymerase III complex"/>
    <property type="evidence" value="ECO:0007669"/>
    <property type="project" value="InterPro"/>
</dbReference>
<dbReference type="NCBIfam" id="TIGR01128">
    <property type="entry name" value="holA"/>
    <property type="match status" value="1"/>
</dbReference>
<evidence type="ECO:0000259" key="10">
    <source>
        <dbReference type="Pfam" id="PF21694"/>
    </source>
</evidence>
<dbReference type="AlphaFoldDB" id="A0A6M4JA26"/>
<keyword evidence="12" id="KW-1185">Reference proteome</keyword>
<accession>A0A6M4JA26</accession>
<name>A0A6M4JA26_9MOLU</name>
<evidence type="ECO:0000256" key="3">
    <source>
        <dbReference type="ARBA" id="ARBA00022679"/>
    </source>
</evidence>
<dbReference type="InterPro" id="IPR005790">
    <property type="entry name" value="DNA_polIII_delta"/>
</dbReference>
<proteinExistence type="inferred from homology"/>
<dbReference type="KEGG" id="mmir:HLA87_00245"/>
<dbReference type="PANTHER" id="PTHR34388:SF1">
    <property type="entry name" value="DNA POLYMERASE III SUBUNIT DELTA"/>
    <property type="match status" value="1"/>
</dbReference>
<evidence type="ECO:0000256" key="1">
    <source>
        <dbReference type="ARBA" id="ARBA00012417"/>
    </source>
</evidence>
<dbReference type="GO" id="GO:0003887">
    <property type="term" value="F:DNA-directed DNA polymerase activity"/>
    <property type="evidence" value="ECO:0007669"/>
    <property type="project" value="UniProtKB-KW"/>
</dbReference>
<dbReference type="EMBL" id="CP053096">
    <property type="protein sequence ID" value="QJR43245.1"/>
    <property type="molecule type" value="Genomic_DNA"/>
</dbReference>
<dbReference type="GO" id="GO:0006261">
    <property type="term" value="P:DNA-templated DNA replication"/>
    <property type="evidence" value="ECO:0007669"/>
    <property type="project" value="TreeGrafter"/>
</dbReference>
<dbReference type="Proteomes" id="UP000500686">
    <property type="component" value="Chromosome"/>
</dbReference>